<evidence type="ECO:0000313" key="2">
    <source>
        <dbReference type="Proteomes" id="UP000266841"/>
    </source>
</evidence>
<proteinExistence type="predicted"/>
<keyword evidence="2" id="KW-1185">Reference proteome</keyword>
<dbReference type="Proteomes" id="UP000266841">
    <property type="component" value="Unassembled WGS sequence"/>
</dbReference>
<organism evidence="1 2">
    <name type="scientific">Thalassiosira oceanica</name>
    <name type="common">Marine diatom</name>
    <dbReference type="NCBI Taxonomy" id="159749"/>
    <lineage>
        <taxon>Eukaryota</taxon>
        <taxon>Sar</taxon>
        <taxon>Stramenopiles</taxon>
        <taxon>Ochrophyta</taxon>
        <taxon>Bacillariophyta</taxon>
        <taxon>Coscinodiscophyceae</taxon>
        <taxon>Thalassiosirophycidae</taxon>
        <taxon>Thalassiosirales</taxon>
        <taxon>Thalassiosiraceae</taxon>
        <taxon>Thalassiosira</taxon>
    </lineage>
</organism>
<protein>
    <submittedName>
        <fullName evidence="1">Uncharacterized protein</fullName>
    </submittedName>
</protein>
<dbReference type="AlphaFoldDB" id="K0SJT0"/>
<reference evidence="1 2" key="1">
    <citation type="journal article" date="2012" name="Genome Biol.">
        <title>Genome and low-iron response of an oceanic diatom adapted to chronic iron limitation.</title>
        <authorList>
            <person name="Lommer M."/>
            <person name="Specht M."/>
            <person name="Roy A.S."/>
            <person name="Kraemer L."/>
            <person name="Andreson R."/>
            <person name="Gutowska M.A."/>
            <person name="Wolf J."/>
            <person name="Bergner S.V."/>
            <person name="Schilhabel M.B."/>
            <person name="Klostermeier U.C."/>
            <person name="Beiko R.G."/>
            <person name="Rosenstiel P."/>
            <person name="Hippler M."/>
            <person name="Laroche J."/>
        </authorList>
    </citation>
    <scope>NUCLEOTIDE SEQUENCE [LARGE SCALE GENOMIC DNA]</scope>
    <source>
        <strain evidence="1 2">CCMP1005</strain>
    </source>
</reference>
<comment type="caution">
    <text evidence="1">The sequence shown here is derived from an EMBL/GenBank/DDBJ whole genome shotgun (WGS) entry which is preliminary data.</text>
</comment>
<evidence type="ECO:0000313" key="1">
    <source>
        <dbReference type="EMBL" id="EJK65184.1"/>
    </source>
</evidence>
<name>K0SJT0_THAOC</name>
<gene>
    <name evidence="1" type="ORF">THAOC_13990</name>
</gene>
<accession>K0SJT0</accession>
<feature type="non-terminal residue" evidence="1">
    <location>
        <position position="1"/>
    </location>
</feature>
<sequence length="110" mass="11200">RRGHSNGMAHNLRAGHVHWGVRGGGIGRLAEAGALVGDSAAATWGLLRFRFFSRSMARLLGRPSGTTGSSGAVWPLGLKASASARRACVLARLVGVKTVASAREGGAAPA</sequence>
<dbReference type="EMBL" id="AGNL01016227">
    <property type="protein sequence ID" value="EJK65184.1"/>
    <property type="molecule type" value="Genomic_DNA"/>
</dbReference>